<reference evidence="1" key="2">
    <citation type="journal article" date="2015" name="Fish Shellfish Immunol.">
        <title>Early steps in the European eel (Anguilla anguilla)-Vibrio vulnificus interaction in the gills: Role of the RtxA13 toxin.</title>
        <authorList>
            <person name="Callol A."/>
            <person name="Pajuelo D."/>
            <person name="Ebbesson L."/>
            <person name="Teles M."/>
            <person name="MacKenzie S."/>
            <person name="Amaro C."/>
        </authorList>
    </citation>
    <scope>NUCLEOTIDE SEQUENCE</scope>
</reference>
<organism evidence="1">
    <name type="scientific">Anguilla anguilla</name>
    <name type="common">European freshwater eel</name>
    <name type="synonym">Muraena anguilla</name>
    <dbReference type="NCBI Taxonomy" id="7936"/>
    <lineage>
        <taxon>Eukaryota</taxon>
        <taxon>Metazoa</taxon>
        <taxon>Chordata</taxon>
        <taxon>Craniata</taxon>
        <taxon>Vertebrata</taxon>
        <taxon>Euteleostomi</taxon>
        <taxon>Actinopterygii</taxon>
        <taxon>Neopterygii</taxon>
        <taxon>Teleostei</taxon>
        <taxon>Anguilliformes</taxon>
        <taxon>Anguillidae</taxon>
        <taxon>Anguilla</taxon>
    </lineage>
</organism>
<protein>
    <submittedName>
        <fullName evidence="1">Uncharacterized protein</fullName>
    </submittedName>
</protein>
<reference evidence="1" key="1">
    <citation type="submission" date="2014-11" db="EMBL/GenBank/DDBJ databases">
        <authorList>
            <person name="Amaro Gonzalez C."/>
        </authorList>
    </citation>
    <scope>NUCLEOTIDE SEQUENCE</scope>
</reference>
<sequence length="16" mass="1939">MICPLPDFLYCIFARH</sequence>
<dbReference type="EMBL" id="GBXM01029605">
    <property type="protein sequence ID" value="JAH78972.1"/>
    <property type="molecule type" value="Transcribed_RNA"/>
</dbReference>
<dbReference type="EMBL" id="GBXM01026540">
    <property type="protein sequence ID" value="JAH82037.1"/>
    <property type="molecule type" value="Transcribed_RNA"/>
</dbReference>
<proteinExistence type="predicted"/>
<name>A0A0E9VLN8_ANGAN</name>
<evidence type="ECO:0000313" key="1">
    <source>
        <dbReference type="EMBL" id="JAH78972.1"/>
    </source>
</evidence>
<dbReference type="EMBL" id="GBXM01028660">
    <property type="protein sequence ID" value="JAH79917.1"/>
    <property type="molecule type" value="Transcribed_RNA"/>
</dbReference>
<dbReference type="EMBL" id="GBXM01041894">
    <property type="protein sequence ID" value="JAH66683.1"/>
    <property type="molecule type" value="Transcribed_RNA"/>
</dbReference>
<dbReference type="EMBL" id="GBXM01024985">
    <property type="protein sequence ID" value="JAH83592.1"/>
    <property type="molecule type" value="Transcribed_RNA"/>
</dbReference>
<dbReference type="EMBL" id="GBXM01028649">
    <property type="protein sequence ID" value="JAH79928.1"/>
    <property type="molecule type" value="Transcribed_RNA"/>
</dbReference>
<accession>A0A0E9VLN8</accession>
<dbReference type="AlphaFoldDB" id="A0A0E9VLN8"/>